<keyword evidence="4" id="KW-0645">Protease</keyword>
<organism evidence="6 7">
    <name type="scientific">Microbacterium oleivorans</name>
    <dbReference type="NCBI Taxonomy" id="273677"/>
    <lineage>
        <taxon>Bacteria</taxon>
        <taxon>Bacillati</taxon>
        <taxon>Actinomycetota</taxon>
        <taxon>Actinomycetes</taxon>
        <taxon>Micrococcales</taxon>
        <taxon>Microbacteriaceae</taxon>
        <taxon>Microbacterium</taxon>
    </lineage>
</organism>
<gene>
    <name evidence="6" type="primary">lepB</name>
    <name evidence="6" type="ORF">HW566_10935</name>
</gene>
<dbReference type="PANTHER" id="PTHR43390">
    <property type="entry name" value="SIGNAL PEPTIDASE I"/>
    <property type="match status" value="1"/>
</dbReference>
<dbReference type="PANTHER" id="PTHR43390:SF1">
    <property type="entry name" value="CHLOROPLAST PROCESSING PEPTIDASE"/>
    <property type="match status" value="1"/>
</dbReference>
<dbReference type="EC" id="3.4.21.89" evidence="4"/>
<dbReference type="AlphaFoldDB" id="A0A7D5IUS8"/>
<evidence type="ECO:0000256" key="2">
    <source>
        <dbReference type="ARBA" id="ARBA00009370"/>
    </source>
</evidence>
<dbReference type="GO" id="GO:0009003">
    <property type="term" value="F:signal peptidase activity"/>
    <property type="evidence" value="ECO:0007669"/>
    <property type="project" value="UniProtKB-EC"/>
</dbReference>
<name>A0A7D5IUS8_9MICO</name>
<evidence type="ECO:0000256" key="4">
    <source>
        <dbReference type="RuleBase" id="RU362042"/>
    </source>
</evidence>
<evidence type="ECO:0000313" key="6">
    <source>
        <dbReference type="EMBL" id="QLD13317.1"/>
    </source>
</evidence>
<proteinExistence type="inferred from homology"/>
<dbReference type="InterPro" id="IPR036286">
    <property type="entry name" value="LexA/Signal_pep-like_sf"/>
</dbReference>
<dbReference type="Pfam" id="PF10502">
    <property type="entry name" value="Peptidase_S26"/>
    <property type="match status" value="1"/>
</dbReference>
<dbReference type="Proteomes" id="UP000509638">
    <property type="component" value="Chromosome"/>
</dbReference>
<reference evidence="6 7" key="1">
    <citation type="submission" date="2020-06" db="EMBL/GenBank/DDBJ databases">
        <authorList>
            <person name="Jo H."/>
        </authorList>
    </citation>
    <scope>NUCLEOTIDE SEQUENCE [LARGE SCALE GENOMIC DNA]</scope>
    <source>
        <strain evidence="6 7">I46</strain>
    </source>
</reference>
<feature type="active site" evidence="3">
    <location>
        <position position="33"/>
    </location>
</feature>
<feature type="domain" description="Peptidase S26" evidence="5">
    <location>
        <begin position="9"/>
        <end position="221"/>
    </location>
</feature>
<dbReference type="GO" id="GO:0005886">
    <property type="term" value="C:plasma membrane"/>
    <property type="evidence" value="ECO:0007669"/>
    <property type="project" value="UniProtKB-SubCell"/>
</dbReference>
<comment type="subcellular location">
    <subcellularLocation>
        <location evidence="1">Cell membrane</location>
        <topology evidence="1">Single-pass type II membrane protein</topology>
    </subcellularLocation>
    <subcellularLocation>
        <location evidence="4">Membrane</location>
        <topology evidence="4">Single-pass type II membrane protein</topology>
    </subcellularLocation>
</comment>
<dbReference type="NCBIfam" id="TIGR02227">
    <property type="entry name" value="sigpep_I_bact"/>
    <property type="match status" value="1"/>
</dbReference>
<comment type="catalytic activity">
    <reaction evidence="4">
        <text>Cleavage of hydrophobic, N-terminal signal or leader sequences from secreted and periplasmic proteins.</text>
        <dbReference type="EC" id="3.4.21.89"/>
    </reaction>
</comment>
<dbReference type="InterPro" id="IPR019533">
    <property type="entry name" value="Peptidase_S26"/>
</dbReference>
<dbReference type="PRINTS" id="PR00727">
    <property type="entry name" value="LEADERPTASE"/>
</dbReference>
<dbReference type="Gene3D" id="2.10.109.10">
    <property type="entry name" value="Umud Fragment, subunit A"/>
    <property type="match status" value="1"/>
</dbReference>
<evidence type="ECO:0000256" key="3">
    <source>
        <dbReference type="PIRSR" id="PIRSR600223-1"/>
    </source>
</evidence>
<evidence type="ECO:0000259" key="5">
    <source>
        <dbReference type="Pfam" id="PF10502"/>
    </source>
</evidence>
<evidence type="ECO:0000256" key="1">
    <source>
        <dbReference type="ARBA" id="ARBA00004401"/>
    </source>
</evidence>
<feature type="active site" evidence="3">
    <location>
        <position position="104"/>
    </location>
</feature>
<dbReference type="GO" id="GO:0004252">
    <property type="term" value="F:serine-type endopeptidase activity"/>
    <property type="evidence" value="ECO:0007669"/>
    <property type="project" value="InterPro"/>
</dbReference>
<sequence length="229" mass="24144">MAGHPLTHLVAALLVLALLQSFAVKVFQVPSASMEHTLSPGDRILVDRISFATGDPHPGDVVVFDRPASWRDGPAPERAPWRTAVGWFGDVFGFGPSNGDALVKRVIGEPGSTVACCDAGGRVTVDGTALTEDYIAADPPFEPGALDCDTEPRSMRCFGPVTLGADEYLLLGDNRADSADSVSPCRTVSATPDDAESTLASACARTVPRDALIGPVFFRLWPLDRIGAP</sequence>
<comment type="similarity">
    <text evidence="2 4">Belongs to the peptidase S26 family.</text>
</comment>
<dbReference type="SUPFAM" id="SSF51306">
    <property type="entry name" value="LexA/Signal peptidase"/>
    <property type="match status" value="1"/>
</dbReference>
<accession>A0A7D5IUS8</accession>
<keyword evidence="4 6" id="KW-0378">Hydrolase</keyword>
<protein>
    <recommendedName>
        <fullName evidence="4">Signal peptidase I</fullName>
        <ecNumber evidence="4">3.4.21.89</ecNumber>
    </recommendedName>
</protein>
<dbReference type="InterPro" id="IPR000223">
    <property type="entry name" value="Pept_S26A_signal_pept_1"/>
</dbReference>
<dbReference type="EMBL" id="CP058316">
    <property type="protein sequence ID" value="QLD13317.1"/>
    <property type="molecule type" value="Genomic_DNA"/>
</dbReference>
<evidence type="ECO:0000313" key="7">
    <source>
        <dbReference type="Proteomes" id="UP000509638"/>
    </source>
</evidence>
<dbReference type="CDD" id="cd06530">
    <property type="entry name" value="S26_SPase_I"/>
    <property type="match status" value="1"/>
</dbReference>
<dbReference type="GO" id="GO:0006465">
    <property type="term" value="P:signal peptide processing"/>
    <property type="evidence" value="ECO:0007669"/>
    <property type="project" value="InterPro"/>
</dbReference>